<dbReference type="PANTHER" id="PTHR21356">
    <property type="entry name" value="ARMADILLO REPEAT CONTAINING 2"/>
    <property type="match status" value="1"/>
</dbReference>
<dbReference type="PANTHER" id="PTHR21356:SF1">
    <property type="entry name" value="ARMADILLO REPEAT-CONTAINING PROTEIN 2"/>
    <property type="match status" value="1"/>
</dbReference>
<dbReference type="GO" id="GO:0044782">
    <property type="term" value="P:cilium organization"/>
    <property type="evidence" value="ECO:0007669"/>
    <property type="project" value="TreeGrafter"/>
</dbReference>
<dbReference type="InterPro" id="IPR011989">
    <property type="entry name" value="ARM-like"/>
</dbReference>
<dbReference type="EMBL" id="BPLR01007665">
    <property type="protein sequence ID" value="GIY18712.1"/>
    <property type="molecule type" value="Genomic_DNA"/>
</dbReference>
<gene>
    <name evidence="1" type="primary">ARMC2</name>
    <name evidence="1" type="ORF">CEXT_52201</name>
</gene>
<dbReference type="Proteomes" id="UP001054945">
    <property type="component" value="Unassembled WGS sequence"/>
</dbReference>
<dbReference type="InterPro" id="IPR038905">
    <property type="entry name" value="ARMC2"/>
</dbReference>
<sequence length="94" mass="10773">MSYYLEPDSDLCIKTAKSIIPLLDDNFSFEVRLEAANVVRNLTRSSEVRDYIREHALLPAFIKLLNEGDKTFCTAAYGIIMNLLIDENSRQVFL</sequence>
<protein>
    <submittedName>
        <fullName evidence="1">Armadillo repeat-containing protein 2</fullName>
    </submittedName>
</protein>
<comment type="caution">
    <text evidence="1">The sequence shown here is derived from an EMBL/GenBank/DDBJ whole genome shotgun (WGS) entry which is preliminary data.</text>
</comment>
<dbReference type="InterPro" id="IPR016024">
    <property type="entry name" value="ARM-type_fold"/>
</dbReference>
<dbReference type="Gene3D" id="1.25.10.10">
    <property type="entry name" value="Leucine-rich Repeat Variant"/>
    <property type="match status" value="1"/>
</dbReference>
<keyword evidence="2" id="KW-1185">Reference proteome</keyword>
<dbReference type="AlphaFoldDB" id="A0AAV4RBJ3"/>
<evidence type="ECO:0000313" key="1">
    <source>
        <dbReference type="EMBL" id="GIY18712.1"/>
    </source>
</evidence>
<dbReference type="SUPFAM" id="SSF48371">
    <property type="entry name" value="ARM repeat"/>
    <property type="match status" value="1"/>
</dbReference>
<organism evidence="1 2">
    <name type="scientific">Caerostris extrusa</name>
    <name type="common">Bark spider</name>
    <name type="synonym">Caerostris bankana</name>
    <dbReference type="NCBI Taxonomy" id="172846"/>
    <lineage>
        <taxon>Eukaryota</taxon>
        <taxon>Metazoa</taxon>
        <taxon>Ecdysozoa</taxon>
        <taxon>Arthropoda</taxon>
        <taxon>Chelicerata</taxon>
        <taxon>Arachnida</taxon>
        <taxon>Araneae</taxon>
        <taxon>Araneomorphae</taxon>
        <taxon>Entelegynae</taxon>
        <taxon>Araneoidea</taxon>
        <taxon>Araneidae</taxon>
        <taxon>Caerostris</taxon>
    </lineage>
</organism>
<name>A0AAV4RBJ3_CAEEX</name>
<accession>A0AAV4RBJ3</accession>
<evidence type="ECO:0000313" key="2">
    <source>
        <dbReference type="Proteomes" id="UP001054945"/>
    </source>
</evidence>
<proteinExistence type="predicted"/>
<reference evidence="1 2" key="1">
    <citation type="submission" date="2021-06" db="EMBL/GenBank/DDBJ databases">
        <title>Caerostris extrusa draft genome.</title>
        <authorList>
            <person name="Kono N."/>
            <person name="Arakawa K."/>
        </authorList>
    </citation>
    <scope>NUCLEOTIDE SEQUENCE [LARGE SCALE GENOMIC DNA]</scope>
</reference>